<sequence>MAFFIGGRDCMVVEWTFLVVACAFVALRIHAHVYFHRKRLNWSEILLIASVLDALGLIICDTLTFQMGVLDDYQASERLYKISFASNYFYDFGLGLPKLSMLAFYWSFFDLNRHRTVQKLLLFVTAFVVVCYLTSLFDDTFFCGKDISVQWSQEEGACSVFYAQEPFILNFALGLTCYLAIYVLPTTLLVQGILETSTAVALTLAMGTLPIVTGIVRFICLKVGTGQENLVYILSMVELTLAIIVASLPGLKAPWLKNTRAIEGDLTATVELREDKKSLVTATAEQV</sequence>
<comment type="similarity">
    <text evidence="5">Belongs to the SAT4 family.</text>
</comment>
<name>A0A4Q4N1S5_ALTAL</name>
<comment type="subcellular location">
    <subcellularLocation>
        <location evidence="1">Membrane</location>
        <topology evidence="1">Multi-pass membrane protein</topology>
    </subcellularLocation>
</comment>
<keyword evidence="3 6" id="KW-1133">Transmembrane helix</keyword>
<keyword evidence="2 6" id="KW-0812">Transmembrane</keyword>
<accession>A0A4Q4N1S5</accession>
<feature type="transmembrane region" description="Helical" evidence="6">
    <location>
        <begin position="12"/>
        <end position="33"/>
    </location>
</feature>
<feature type="transmembrane region" description="Helical" evidence="6">
    <location>
        <begin position="120"/>
        <end position="137"/>
    </location>
</feature>
<protein>
    <recommendedName>
        <fullName evidence="7">Rhodopsin domain-containing protein</fullName>
    </recommendedName>
</protein>
<feature type="transmembrane region" description="Helical" evidence="6">
    <location>
        <begin position="231"/>
        <end position="251"/>
    </location>
</feature>
<reference evidence="9" key="1">
    <citation type="journal article" date="2019" name="bioRxiv">
        <title>Genomics, evolutionary history and diagnostics of the Alternaria alternata species group including apple and Asian pear pathotypes.</title>
        <authorList>
            <person name="Armitage A.D."/>
            <person name="Cockerton H.M."/>
            <person name="Sreenivasaprasad S."/>
            <person name="Woodhall J.W."/>
            <person name="Lane C.R."/>
            <person name="Harrison R.J."/>
            <person name="Clarkson J.P."/>
        </authorList>
    </citation>
    <scope>NUCLEOTIDE SEQUENCE [LARGE SCALE GENOMIC DNA]</scope>
    <source>
        <strain evidence="9">FERA 1177</strain>
    </source>
</reference>
<evidence type="ECO:0000259" key="7">
    <source>
        <dbReference type="Pfam" id="PF20684"/>
    </source>
</evidence>
<evidence type="ECO:0000256" key="2">
    <source>
        <dbReference type="ARBA" id="ARBA00022692"/>
    </source>
</evidence>
<feature type="transmembrane region" description="Helical" evidence="6">
    <location>
        <begin position="167"/>
        <end position="190"/>
    </location>
</feature>
<comment type="caution">
    <text evidence="8">The sequence shown here is derived from an EMBL/GenBank/DDBJ whole genome shotgun (WGS) entry which is preliminary data.</text>
</comment>
<dbReference type="EMBL" id="PDXD01000055">
    <property type="protein sequence ID" value="RYN67306.1"/>
    <property type="molecule type" value="Genomic_DNA"/>
</dbReference>
<organism evidence="8 9">
    <name type="scientific">Alternaria alternata</name>
    <name type="common">Alternaria rot fungus</name>
    <name type="synonym">Torula alternata</name>
    <dbReference type="NCBI Taxonomy" id="5599"/>
    <lineage>
        <taxon>Eukaryota</taxon>
        <taxon>Fungi</taxon>
        <taxon>Dikarya</taxon>
        <taxon>Ascomycota</taxon>
        <taxon>Pezizomycotina</taxon>
        <taxon>Dothideomycetes</taxon>
        <taxon>Pleosporomycetidae</taxon>
        <taxon>Pleosporales</taxon>
        <taxon>Pleosporineae</taxon>
        <taxon>Pleosporaceae</taxon>
        <taxon>Alternaria</taxon>
        <taxon>Alternaria sect. Alternaria</taxon>
        <taxon>Alternaria alternata complex</taxon>
    </lineage>
</organism>
<dbReference type="PANTHER" id="PTHR33048:SF92">
    <property type="entry name" value="INTEGRAL MEMBRANE PROTEIN"/>
    <property type="match status" value="1"/>
</dbReference>
<dbReference type="AlphaFoldDB" id="A0A4Q4N1S5"/>
<dbReference type="VEuPathDB" id="FungiDB:CC77DRAFT_924755"/>
<evidence type="ECO:0000313" key="8">
    <source>
        <dbReference type="EMBL" id="RYN67306.1"/>
    </source>
</evidence>
<evidence type="ECO:0000256" key="4">
    <source>
        <dbReference type="ARBA" id="ARBA00023136"/>
    </source>
</evidence>
<keyword evidence="4 6" id="KW-0472">Membrane</keyword>
<dbReference type="Pfam" id="PF20684">
    <property type="entry name" value="Fung_rhodopsin"/>
    <property type="match status" value="1"/>
</dbReference>
<evidence type="ECO:0000313" key="9">
    <source>
        <dbReference type="Proteomes" id="UP000291422"/>
    </source>
</evidence>
<evidence type="ECO:0000256" key="1">
    <source>
        <dbReference type="ARBA" id="ARBA00004141"/>
    </source>
</evidence>
<dbReference type="InterPro" id="IPR052337">
    <property type="entry name" value="SAT4-like"/>
</dbReference>
<evidence type="ECO:0000256" key="6">
    <source>
        <dbReference type="SAM" id="Phobius"/>
    </source>
</evidence>
<dbReference type="InterPro" id="IPR049326">
    <property type="entry name" value="Rhodopsin_dom_fungi"/>
</dbReference>
<evidence type="ECO:0000256" key="5">
    <source>
        <dbReference type="ARBA" id="ARBA00038359"/>
    </source>
</evidence>
<feature type="transmembrane region" description="Helical" evidence="6">
    <location>
        <begin position="88"/>
        <end position="108"/>
    </location>
</feature>
<gene>
    <name evidence="8" type="ORF">AA0117_g11638</name>
</gene>
<evidence type="ECO:0000256" key="3">
    <source>
        <dbReference type="ARBA" id="ARBA00022989"/>
    </source>
</evidence>
<dbReference type="PANTHER" id="PTHR33048">
    <property type="entry name" value="PTH11-LIKE INTEGRAL MEMBRANE PROTEIN (AFU_ORTHOLOGUE AFUA_5G11245)"/>
    <property type="match status" value="1"/>
</dbReference>
<feature type="transmembrane region" description="Helical" evidence="6">
    <location>
        <begin position="199"/>
        <end position="219"/>
    </location>
</feature>
<dbReference type="Proteomes" id="UP000291422">
    <property type="component" value="Unassembled WGS sequence"/>
</dbReference>
<proteinExistence type="inferred from homology"/>
<feature type="transmembrane region" description="Helical" evidence="6">
    <location>
        <begin position="45"/>
        <end position="68"/>
    </location>
</feature>
<dbReference type="GO" id="GO:0016020">
    <property type="term" value="C:membrane"/>
    <property type="evidence" value="ECO:0007669"/>
    <property type="project" value="UniProtKB-SubCell"/>
</dbReference>
<feature type="domain" description="Rhodopsin" evidence="7">
    <location>
        <begin position="28"/>
        <end position="255"/>
    </location>
</feature>